<keyword evidence="2" id="KW-1185">Reference proteome</keyword>
<reference evidence="1" key="1">
    <citation type="submission" date="2025-08" db="UniProtKB">
        <authorList>
            <consortium name="Ensembl"/>
        </authorList>
    </citation>
    <scope>IDENTIFICATION</scope>
</reference>
<name>A0A8C6GI67_MUSSI</name>
<evidence type="ECO:0000313" key="2">
    <source>
        <dbReference type="Proteomes" id="UP000694415"/>
    </source>
</evidence>
<evidence type="ECO:0000313" key="1">
    <source>
        <dbReference type="Ensembl" id="ENSMSIP00000006734.1"/>
    </source>
</evidence>
<dbReference type="AlphaFoldDB" id="A0A8C6GI67"/>
<dbReference type="Ensembl" id="ENSMSIT00000008534.1">
    <property type="protein sequence ID" value="ENSMSIP00000006734.1"/>
    <property type="gene ID" value="ENSMSIG00000006001.1"/>
</dbReference>
<proteinExistence type="predicted"/>
<organism evidence="1 2">
    <name type="scientific">Mus spicilegus</name>
    <name type="common">Mound-building mouse</name>
    <dbReference type="NCBI Taxonomy" id="10103"/>
    <lineage>
        <taxon>Eukaryota</taxon>
        <taxon>Metazoa</taxon>
        <taxon>Chordata</taxon>
        <taxon>Craniata</taxon>
        <taxon>Vertebrata</taxon>
        <taxon>Euteleostomi</taxon>
        <taxon>Mammalia</taxon>
        <taxon>Eutheria</taxon>
        <taxon>Euarchontoglires</taxon>
        <taxon>Glires</taxon>
        <taxon>Rodentia</taxon>
        <taxon>Myomorpha</taxon>
        <taxon>Muroidea</taxon>
        <taxon>Muridae</taxon>
        <taxon>Murinae</taxon>
        <taxon>Mus</taxon>
        <taxon>Mus</taxon>
    </lineage>
</organism>
<protein>
    <submittedName>
        <fullName evidence="1">Uncharacterized protein</fullName>
    </submittedName>
</protein>
<reference evidence="1" key="2">
    <citation type="submission" date="2025-09" db="UniProtKB">
        <authorList>
            <consortium name="Ensembl"/>
        </authorList>
    </citation>
    <scope>IDENTIFICATION</scope>
</reference>
<sequence length="78" mass="8845">MRLNFGFTIRLGKPSCTAIKLFLRMFCTSFILCILRNRLTKSSGSHSATLCVNNILSAFLLLSHSQPNKRGHFLQSRE</sequence>
<dbReference type="Proteomes" id="UP000694415">
    <property type="component" value="Unplaced"/>
</dbReference>
<accession>A0A8C6GI67</accession>